<dbReference type="OrthoDB" id="9970237at2759"/>
<feature type="transmembrane region" description="Helical" evidence="1">
    <location>
        <begin position="97"/>
        <end position="121"/>
    </location>
</feature>
<protein>
    <submittedName>
        <fullName evidence="2">Uncharacterized protein</fullName>
    </submittedName>
</protein>
<keyword evidence="1" id="KW-0812">Transmembrane</keyword>
<dbReference type="Proteomes" id="UP000835052">
    <property type="component" value="Unassembled WGS sequence"/>
</dbReference>
<evidence type="ECO:0000313" key="3">
    <source>
        <dbReference type="Proteomes" id="UP000835052"/>
    </source>
</evidence>
<comment type="caution">
    <text evidence="2">The sequence shown here is derived from an EMBL/GenBank/DDBJ whole genome shotgun (WGS) entry which is preliminary data.</text>
</comment>
<proteinExistence type="predicted"/>
<dbReference type="InterPro" id="IPR029245">
    <property type="entry name" value="DUF4528"/>
</dbReference>
<keyword evidence="3" id="KW-1185">Reference proteome</keyword>
<accession>A0A8S1HRL3</accession>
<dbReference type="PANTHER" id="PTHR34651:SF1">
    <property type="entry name" value="SIMILAR TO ENSANGP00000021391"/>
    <property type="match status" value="1"/>
</dbReference>
<dbReference type="PANTHER" id="PTHR34651">
    <property type="entry name" value="SIMILAR TO ENSANGP00000021391"/>
    <property type="match status" value="1"/>
</dbReference>
<keyword evidence="1" id="KW-1133">Transmembrane helix</keyword>
<organism evidence="2 3">
    <name type="scientific">Caenorhabditis auriculariae</name>
    <dbReference type="NCBI Taxonomy" id="2777116"/>
    <lineage>
        <taxon>Eukaryota</taxon>
        <taxon>Metazoa</taxon>
        <taxon>Ecdysozoa</taxon>
        <taxon>Nematoda</taxon>
        <taxon>Chromadorea</taxon>
        <taxon>Rhabditida</taxon>
        <taxon>Rhabditina</taxon>
        <taxon>Rhabditomorpha</taxon>
        <taxon>Rhabditoidea</taxon>
        <taxon>Rhabditidae</taxon>
        <taxon>Peloderinae</taxon>
        <taxon>Caenorhabditis</taxon>
    </lineage>
</organism>
<sequence length="147" mass="17360">MLYSLVVKPIRTVIPGYGSRPLASDVLAAYLEKRQFPSWTSYFIRYRDIQDNDYGRKHFNFSVKGHNYHVLRVGCYPYIKYHCTRRPYADLSFEDRFFRLITVANLGIPCALYGLAAIFLIRHRDDVVEPTTRQRVTLHFLIEEVHN</sequence>
<name>A0A8S1HRL3_9PELO</name>
<evidence type="ECO:0000313" key="2">
    <source>
        <dbReference type="EMBL" id="CAD6197857.1"/>
    </source>
</evidence>
<evidence type="ECO:0000256" key="1">
    <source>
        <dbReference type="SAM" id="Phobius"/>
    </source>
</evidence>
<dbReference type="AlphaFoldDB" id="A0A8S1HRL3"/>
<keyword evidence="1" id="KW-0472">Membrane</keyword>
<dbReference type="Pfam" id="PF15031">
    <property type="entry name" value="DUF4528"/>
    <property type="match status" value="1"/>
</dbReference>
<reference evidence="2" key="1">
    <citation type="submission" date="2020-10" db="EMBL/GenBank/DDBJ databases">
        <authorList>
            <person name="Kikuchi T."/>
        </authorList>
    </citation>
    <scope>NUCLEOTIDE SEQUENCE</scope>
    <source>
        <strain evidence="2">NKZ352</strain>
    </source>
</reference>
<dbReference type="EMBL" id="CAJGYM010000107">
    <property type="protein sequence ID" value="CAD6197857.1"/>
    <property type="molecule type" value="Genomic_DNA"/>
</dbReference>
<gene>
    <name evidence="2" type="ORF">CAUJ_LOCUS13764</name>
</gene>